<keyword evidence="10" id="KW-1185">Reference proteome</keyword>
<dbReference type="PANTHER" id="PTHR43738">
    <property type="entry name" value="ABC TRANSPORTER, MEMBRANE PROTEIN"/>
    <property type="match status" value="1"/>
</dbReference>
<dbReference type="RefSeq" id="WP_078483111.1">
    <property type="nucleotide sequence ID" value="NZ_MPRL01000015.1"/>
</dbReference>
<dbReference type="EMBL" id="MPRL01000015">
    <property type="protein sequence ID" value="OOZ41007.1"/>
    <property type="molecule type" value="Genomic_DNA"/>
</dbReference>
<dbReference type="InterPro" id="IPR025857">
    <property type="entry name" value="MacB_PCD"/>
</dbReference>
<accession>A0A1T2L7C7</accession>
<feature type="domain" description="MacB-like periplasmic core" evidence="8">
    <location>
        <begin position="19"/>
        <end position="207"/>
    </location>
</feature>
<dbReference type="InterPro" id="IPR051125">
    <property type="entry name" value="ABC-4/HrtB_transporter"/>
</dbReference>
<feature type="transmembrane region" description="Helical" evidence="6">
    <location>
        <begin position="333"/>
        <end position="360"/>
    </location>
</feature>
<feature type="transmembrane region" description="Helical" evidence="6">
    <location>
        <begin position="289"/>
        <end position="313"/>
    </location>
</feature>
<reference evidence="9 10" key="1">
    <citation type="submission" date="2016-11" db="EMBL/GenBank/DDBJ databases">
        <title>Mixed transmission modes and dynamic genome evolution in an obligate animal-bacterial symbiosis.</title>
        <authorList>
            <person name="Russell S.L."/>
            <person name="Corbett-Detig R.B."/>
            <person name="Cavanaugh C.M."/>
        </authorList>
    </citation>
    <scope>NUCLEOTIDE SEQUENCE [LARGE SCALE GENOMIC DNA]</scope>
    <source>
        <strain evidence="9">Sveles-Q1</strain>
    </source>
</reference>
<dbReference type="InterPro" id="IPR003838">
    <property type="entry name" value="ABC3_permease_C"/>
</dbReference>
<evidence type="ECO:0000256" key="6">
    <source>
        <dbReference type="SAM" id="Phobius"/>
    </source>
</evidence>
<feature type="transmembrane region" description="Helical" evidence="6">
    <location>
        <begin position="16"/>
        <end position="35"/>
    </location>
</feature>
<name>A0A1T2L7C7_9GAMM</name>
<evidence type="ECO:0000256" key="4">
    <source>
        <dbReference type="ARBA" id="ARBA00022989"/>
    </source>
</evidence>
<gene>
    <name evidence="9" type="ORF">BOW53_05650</name>
</gene>
<evidence type="ECO:0000259" key="7">
    <source>
        <dbReference type="Pfam" id="PF02687"/>
    </source>
</evidence>
<comment type="caution">
    <text evidence="9">The sequence shown here is derived from an EMBL/GenBank/DDBJ whole genome shotgun (WGS) entry which is preliminary data.</text>
</comment>
<evidence type="ECO:0000256" key="5">
    <source>
        <dbReference type="ARBA" id="ARBA00023136"/>
    </source>
</evidence>
<dbReference type="Pfam" id="PF02687">
    <property type="entry name" value="FtsX"/>
    <property type="match status" value="1"/>
</dbReference>
<dbReference type="Proteomes" id="UP000191110">
    <property type="component" value="Unassembled WGS sequence"/>
</dbReference>
<evidence type="ECO:0000256" key="3">
    <source>
        <dbReference type="ARBA" id="ARBA00022692"/>
    </source>
</evidence>
<proteinExistence type="predicted"/>
<keyword evidence="4 6" id="KW-1133">Transmembrane helix</keyword>
<feature type="transmembrane region" description="Helical" evidence="6">
    <location>
        <begin position="380"/>
        <end position="401"/>
    </location>
</feature>
<keyword evidence="3 6" id="KW-0812">Transmembrane</keyword>
<evidence type="ECO:0000313" key="9">
    <source>
        <dbReference type="EMBL" id="OOZ41007.1"/>
    </source>
</evidence>
<keyword evidence="2" id="KW-1003">Cell membrane</keyword>
<evidence type="ECO:0000256" key="2">
    <source>
        <dbReference type="ARBA" id="ARBA00022475"/>
    </source>
</evidence>
<comment type="subcellular location">
    <subcellularLocation>
        <location evidence="1">Cell membrane</location>
        <topology evidence="1">Multi-pass membrane protein</topology>
    </subcellularLocation>
</comment>
<sequence length="419" mass="46065">MAIVRLAAKSLWNRRFTAALTLISIALSVALLLGVERLRTESRESFANTISGTDLIVGARSGSTQLLLYSVFRIGNATNNISWQSFQELAHHRNVKWAVPISLGDSHRGFRVMGTTADYFNHYRFARERTLDFRQGTPFSEVYDAVLGAEVAEQLGYRLGEKIVIAHGAGRVNLVSHDDKPFTVTGILARTGTPLDRTIHVPLAGIEAIHIDWQGGSRTPGLPISAERALKHDLTPKSITAAYLGLTSRISTFKVQRYINDYKKEPLLAIIPGVALQQLWDMMGVAERVLLAVSAFVVLVGLTGMVTVILTSLNERRREMAILRSVGARPSQITLLIIGEALTLTLLGTLLGLALLYGLLEIAQPLIESHFGLFIPVDWPSSYELVLLGTVQLVGFVIALLPAWRAYRYSVADGMTIRI</sequence>
<keyword evidence="5 6" id="KW-0472">Membrane</keyword>
<dbReference type="Pfam" id="PF12704">
    <property type="entry name" value="MacB_PCD"/>
    <property type="match status" value="1"/>
</dbReference>
<protein>
    <submittedName>
        <fullName evidence="9">Peptide ABC transporter permease</fullName>
    </submittedName>
</protein>
<dbReference type="PANTHER" id="PTHR43738:SF2">
    <property type="entry name" value="ABC TRANSPORTER PERMEASE"/>
    <property type="match status" value="1"/>
</dbReference>
<dbReference type="GO" id="GO:0005886">
    <property type="term" value="C:plasma membrane"/>
    <property type="evidence" value="ECO:0007669"/>
    <property type="project" value="UniProtKB-SubCell"/>
</dbReference>
<evidence type="ECO:0000259" key="8">
    <source>
        <dbReference type="Pfam" id="PF12704"/>
    </source>
</evidence>
<organism evidence="9 10">
    <name type="scientific">Solemya pervernicosa gill symbiont</name>
    <dbReference type="NCBI Taxonomy" id="642797"/>
    <lineage>
        <taxon>Bacteria</taxon>
        <taxon>Pseudomonadati</taxon>
        <taxon>Pseudomonadota</taxon>
        <taxon>Gammaproteobacteria</taxon>
        <taxon>sulfur-oxidizing symbionts</taxon>
    </lineage>
</organism>
<dbReference type="OrthoDB" id="9784014at2"/>
<feature type="domain" description="ABC3 transporter permease C-terminal" evidence="7">
    <location>
        <begin position="292"/>
        <end position="410"/>
    </location>
</feature>
<dbReference type="AlphaFoldDB" id="A0A1T2L7C7"/>
<evidence type="ECO:0000256" key="1">
    <source>
        <dbReference type="ARBA" id="ARBA00004651"/>
    </source>
</evidence>
<evidence type="ECO:0000313" key="10">
    <source>
        <dbReference type="Proteomes" id="UP000191110"/>
    </source>
</evidence>